<feature type="transmembrane region" description="Helical" evidence="1">
    <location>
        <begin position="87"/>
        <end position="105"/>
    </location>
</feature>
<evidence type="ECO:0000256" key="1">
    <source>
        <dbReference type="SAM" id="Phobius"/>
    </source>
</evidence>
<dbReference type="OrthoDB" id="2349129at2759"/>
<dbReference type="Proteomes" id="UP000789342">
    <property type="component" value="Unassembled WGS sequence"/>
</dbReference>
<keyword evidence="1" id="KW-1133">Transmembrane helix</keyword>
<feature type="transmembrane region" description="Helical" evidence="1">
    <location>
        <begin position="50"/>
        <end position="75"/>
    </location>
</feature>
<dbReference type="AlphaFoldDB" id="A0A9N9BKD3"/>
<sequence length="185" mass="21280">MLVERRLRYITASILGIPLIILTFLCPIIELLKFRYFNQIPGELSLSNVIIEYCYLVVSFSIPCSLLLSAISNYCRPKALAETMKEELFPVLFIWVIVAAVYTIITANEMHEIPANCPSPETYFYEKPYYYTACRVRLTNLISMWLFVLFGGLWVIGACLGILPKDNDLKRLTGQYEEDGQSLLW</sequence>
<proteinExistence type="predicted"/>
<feature type="transmembrane region" description="Helical" evidence="1">
    <location>
        <begin position="7"/>
        <end position="30"/>
    </location>
</feature>
<keyword evidence="3" id="KW-1185">Reference proteome</keyword>
<keyword evidence="1" id="KW-0812">Transmembrane</keyword>
<name>A0A9N9BKD3_9GLOM</name>
<evidence type="ECO:0000313" key="3">
    <source>
        <dbReference type="Proteomes" id="UP000789342"/>
    </source>
</evidence>
<reference evidence="2" key="1">
    <citation type="submission" date="2021-06" db="EMBL/GenBank/DDBJ databases">
        <authorList>
            <person name="Kallberg Y."/>
            <person name="Tangrot J."/>
            <person name="Rosling A."/>
        </authorList>
    </citation>
    <scope>NUCLEOTIDE SEQUENCE</scope>
    <source>
        <strain evidence="2">CL551</strain>
    </source>
</reference>
<dbReference type="EMBL" id="CAJVPV010004322">
    <property type="protein sequence ID" value="CAG8571104.1"/>
    <property type="molecule type" value="Genomic_DNA"/>
</dbReference>
<gene>
    <name evidence="2" type="ORF">AMORRO_LOCUS6472</name>
</gene>
<evidence type="ECO:0000313" key="2">
    <source>
        <dbReference type="EMBL" id="CAG8571104.1"/>
    </source>
</evidence>
<comment type="caution">
    <text evidence="2">The sequence shown here is derived from an EMBL/GenBank/DDBJ whole genome shotgun (WGS) entry which is preliminary data.</text>
</comment>
<protein>
    <submittedName>
        <fullName evidence="2">10741_t:CDS:1</fullName>
    </submittedName>
</protein>
<accession>A0A9N9BKD3</accession>
<keyword evidence="1" id="KW-0472">Membrane</keyword>
<feature type="transmembrane region" description="Helical" evidence="1">
    <location>
        <begin position="142"/>
        <end position="163"/>
    </location>
</feature>
<organism evidence="2 3">
    <name type="scientific">Acaulospora morrowiae</name>
    <dbReference type="NCBI Taxonomy" id="94023"/>
    <lineage>
        <taxon>Eukaryota</taxon>
        <taxon>Fungi</taxon>
        <taxon>Fungi incertae sedis</taxon>
        <taxon>Mucoromycota</taxon>
        <taxon>Glomeromycotina</taxon>
        <taxon>Glomeromycetes</taxon>
        <taxon>Diversisporales</taxon>
        <taxon>Acaulosporaceae</taxon>
        <taxon>Acaulospora</taxon>
    </lineage>
</organism>